<name>A0ABQ2XVE5_9BURK</name>
<reference evidence="2" key="1">
    <citation type="journal article" date="2019" name="Int. J. Syst. Evol. Microbiol.">
        <title>The Global Catalogue of Microorganisms (GCM) 10K type strain sequencing project: providing services to taxonomists for standard genome sequencing and annotation.</title>
        <authorList>
            <consortium name="The Broad Institute Genomics Platform"/>
            <consortium name="The Broad Institute Genome Sequencing Center for Infectious Disease"/>
            <person name="Wu L."/>
            <person name="Ma J."/>
        </authorList>
    </citation>
    <scope>NUCLEOTIDE SEQUENCE [LARGE SCALE GENOMIC DNA]</scope>
    <source>
        <strain evidence="2">KCTC 23917</strain>
    </source>
</reference>
<organism evidence="1 2">
    <name type="scientific">Undibacterium squillarum</name>
    <dbReference type="NCBI Taxonomy" id="1131567"/>
    <lineage>
        <taxon>Bacteria</taxon>
        <taxon>Pseudomonadati</taxon>
        <taxon>Pseudomonadota</taxon>
        <taxon>Betaproteobacteria</taxon>
        <taxon>Burkholderiales</taxon>
        <taxon>Oxalobacteraceae</taxon>
        <taxon>Undibacterium</taxon>
    </lineage>
</organism>
<accession>A0ABQ2XVE5</accession>
<evidence type="ECO:0000313" key="1">
    <source>
        <dbReference type="EMBL" id="GGX33745.1"/>
    </source>
</evidence>
<protein>
    <submittedName>
        <fullName evidence="1">Uncharacterized protein</fullName>
    </submittedName>
</protein>
<evidence type="ECO:0000313" key="2">
    <source>
        <dbReference type="Proteomes" id="UP000653343"/>
    </source>
</evidence>
<sequence>MKPKSTTSAATYLHYRTKADVQVSASMAADYSDQKMQKPGVNCVNAAAAIFTDFGWQTI</sequence>
<proteinExistence type="predicted"/>
<gene>
    <name evidence="1" type="ORF">GCM10010946_08350</name>
</gene>
<comment type="caution">
    <text evidence="1">The sequence shown here is derived from an EMBL/GenBank/DDBJ whole genome shotgun (WGS) entry which is preliminary data.</text>
</comment>
<keyword evidence="2" id="KW-1185">Reference proteome</keyword>
<dbReference type="EMBL" id="BMYU01000002">
    <property type="protein sequence ID" value="GGX33745.1"/>
    <property type="molecule type" value="Genomic_DNA"/>
</dbReference>
<dbReference type="Proteomes" id="UP000653343">
    <property type="component" value="Unassembled WGS sequence"/>
</dbReference>